<evidence type="ECO:0000313" key="3">
    <source>
        <dbReference type="Proteomes" id="UP000292082"/>
    </source>
</evidence>
<dbReference type="Proteomes" id="UP000292082">
    <property type="component" value="Unassembled WGS sequence"/>
</dbReference>
<dbReference type="AlphaFoldDB" id="A0A4Q9PDH1"/>
<evidence type="ECO:0000313" key="2">
    <source>
        <dbReference type="EMBL" id="TBU51082.1"/>
    </source>
</evidence>
<feature type="region of interest" description="Disordered" evidence="1">
    <location>
        <begin position="99"/>
        <end position="126"/>
    </location>
</feature>
<feature type="region of interest" description="Disordered" evidence="1">
    <location>
        <begin position="1"/>
        <end position="21"/>
    </location>
</feature>
<accession>A0A4Q9PDH1</accession>
<evidence type="ECO:0000256" key="1">
    <source>
        <dbReference type="SAM" id="MobiDB-lite"/>
    </source>
</evidence>
<reference evidence="2 3" key="1">
    <citation type="submission" date="2019-01" db="EMBL/GenBank/DDBJ databases">
        <title>Draft genome sequences of three monokaryotic isolates of the white-rot basidiomycete fungus Dichomitus squalens.</title>
        <authorList>
            <consortium name="DOE Joint Genome Institute"/>
            <person name="Lopez S.C."/>
            <person name="Andreopoulos B."/>
            <person name="Pangilinan J."/>
            <person name="Lipzen A."/>
            <person name="Riley R."/>
            <person name="Ahrendt S."/>
            <person name="Ng V."/>
            <person name="Barry K."/>
            <person name="Daum C."/>
            <person name="Grigoriev I.V."/>
            <person name="Hilden K.S."/>
            <person name="Makela M.R."/>
            <person name="de Vries R.P."/>
        </authorList>
    </citation>
    <scope>NUCLEOTIDE SEQUENCE [LARGE SCALE GENOMIC DNA]</scope>
    <source>
        <strain evidence="2 3">CBS 464.89</strain>
    </source>
</reference>
<name>A0A4Q9PDH1_9APHY</name>
<proteinExistence type="predicted"/>
<protein>
    <submittedName>
        <fullName evidence="2">Uncharacterized protein</fullName>
    </submittedName>
</protein>
<gene>
    <name evidence="2" type="ORF">BD310DRAFT_1011052</name>
</gene>
<organism evidence="2 3">
    <name type="scientific">Dichomitus squalens</name>
    <dbReference type="NCBI Taxonomy" id="114155"/>
    <lineage>
        <taxon>Eukaryota</taxon>
        <taxon>Fungi</taxon>
        <taxon>Dikarya</taxon>
        <taxon>Basidiomycota</taxon>
        <taxon>Agaricomycotina</taxon>
        <taxon>Agaricomycetes</taxon>
        <taxon>Polyporales</taxon>
        <taxon>Polyporaceae</taxon>
        <taxon>Dichomitus</taxon>
    </lineage>
</organism>
<sequence length="174" mass="18169">MRTAAPARAPPPTSAAPQRPRILSLTERADALTPAQLWQFSRATPYPMSTIRTPAALGTQDVRTAPAPMSTPSGYVLPSLLLPDLISLAEAQVATRIAGDDDHGTLSTSEGDEQEEETGSPLLTSTPAVTTTATDVAGFADAELRSAIDSLKAGLDGLERAVQSLSEEVDRFAG</sequence>
<keyword evidence="3" id="KW-1185">Reference proteome</keyword>
<dbReference type="EMBL" id="ML145405">
    <property type="protein sequence ID" value="TBU51082.1"/>
    <property type="molecule type" value="Genomic_DNA"/>
</dbReference>